<dbReference type="InterPro" id="IPR000070">
    <property type="entry name" value="Pectinesterase_cat"/>
</dbReference>
<evidence type="ECO:0000256" key="10">
    <source>
        <dbReference type="ARBA" id="ARBA00057335"/>
    </source>
</evidence>
<feature type="active site" evidence="11">
    <location>
        <position position="443"/>
    </location>
</feature>
<dbReference type="InterPro" id="IPR035513">
    <property type="entry name" value="Invertase/methylesterase_inhib"/>
</dbReference>
<evidence type="ECO:0000256" key="8">
    <source>
        <dbReference type="ARBA" id="ARBA00023180"/>
    </source>
</evidence>
<keyword evidence="17" id="KW-1185">Reference proteome</keyword>
<dbReference type="FunFam" id="1.20.140.40:FF:000001">
    <property type="entry name" value="Pectinesterase"/>
    <property type="match status" value="1"/>
</dbReference>
<protein>
    <recommendedName>
        <fullName evidence="4 12">Pectinesterase</fullName>
        <ecNumber evidence="4 12">3.1.1.11</ecNumber>
    </recommendedName>
</protein>
<evidence type="ECO:0000256" key="2">
    <source>
        <dbReference type="ARBA" id="ARBA00006027"/>
    </source>
</evidence>
<dbReference type="PROSITE" id="PS00503">
    <property type="entry name" value="PECTINESTERASE_2"/>
    <property type="match status" value="1"/>
</dbReference>
<dbReference type="EMBL" id="JBDFQZ010000006">
    <property type="protein sequence ID" value="KAK9715606.1"/>
    <property type="molecule type" value="Genomic_DNA"/>
</dbReference>
<dbReference type="CDD" id="cd15798">
    <property type="entry name" value="PMEI-like_3"/>
    <property type="match status" value="1"/>
</dbReference>
<dbReference type="InterPro" id="IPR012334">
    <property type="entry name" value="Pectin_lyas_fold"/>
</dbReference>
<proteinExistence type="inferred from homology"/>
<comment type="similarity">
    <text evidence="2">In the N-terminal section; belongs to the PMEI family.</text>
</comment>
<comment type="catalytic activity">
    <reaction evidence="9 12">
        <text>[(1-&gt;4)-alpha-D-galacturonosyl methyl ester](n) + n H2O = [(1-&gt;4)-alpha-D-galacturonosyl](n) + n methanol + n H(+)</text>
        <dbReference type="Rhea" id="RHEA:22380"/>
        <dbReference type="Rhea" id="RHEA-COMP:14570"/>
        <dbReference type="Rhea" id="RHEA-COMP:14573"/>
        <dbReference type="ChEBI" id="CHEBI:15377"/>
        <dbReference type="ChEBI" id="CHEBI:15378"/>
        <dbReference type="ChEBI" id="CHEBI:17790"/>
        <dbReference type="ChEBI" id="CHEBI:140522"/>
        <dbReference type="ChEBI" id="CHEBI:140523"/>
        <dbReference type="EC" id="3.1.1.11"/>
    </reaction>
</comment>
<feature type="transmembrane region" description="Helical" evidence="14">
    <location>
        <begin position="24"/>
        <end position="46"/>
    </location>
</feature>
<dbReference type="AlphaFoldDB" id="A0AAW1K7G5"/>
<dbReference type="Pfam" id="PF04043">
    <property type="entry name" value="PMEI"/>
    <property type="match status" value="1"/>
</dbReference>
<comment type="pathway">
    <text evidence="1 12">Glycan metabolism; pectin degradation; 2-dehydro-3-deoxy-D-gluconate from pectin: step 1/5.</text>
</comment>
<name>A0AAW1K7G5_SAPOF</name>
<keyword evidence="12" id="KW-0961">Cell wall biogenesis/degradation</keyword>
<dbReference type="SUPFAM" id="SSF51126">
    <property type="entry name" value="Pectin lyase-like"/>
    <property type="match status" value="1"/>
</dbReference>
<dbReference type="GO" id="GO:0030599">
    <property type="term" value="F:pectinesterase activity"/>
    <property type="evidence" value="ECO:0007669"/>
    <property type="project" value="UniProtKB-UniRule"/>
</dbReference>
<dbReference type="Gene3D" id="2.160.20.10">
    <property type="entry name" value="Single-stranded right-handed beta-helix, Pectin lyase-like"/>
    <property type="match status" value="1"/>
</dbReference>
<dbReference type="GO" id="GO:0042545">
    <property type="term" value="P:cell wall modification"/>
    <property type="evidence" value="ECO:0007669"/>
    <property type="project" value="UniProtKB-UniRule"/>
</dbReference>
<feature type="domain" description="Pectinesterase inhibitor" evidence="15">
    <location>
        <begin position="75"/>
        <end position="227"/>
    </location>
</feature>
<evidence type="ECO:0000256" key="9">
    <source>
        <dbReference type="ARBA" id="ARBA00047928"/>
    </source>
</evidence>
<dbReference type="NCBIfam" id="TIGR01614">
    <property type="entry name" value="PME_inhib"/>
    <property type="match status" value="1"/>
</dbReference>
<keyword evidence="14" id="KW-1133">Transmembrane helix</keyword>
<evidence type="ECO:0000259" key="15">
    <source>
        <dbReference type="SMART" id="SM00856"/>
    </source>
</evidence>
<dbReference type="EC" id="3.1.1.11" evidence="4 12"/>
<dbReference type="PROSITE" id="PS00800">
    <property type="entry name" value="PECTINESTERASE_1"/>
    <property type="match status" value="1"/>
</dbReference>
<dbReference type="GO" id="GO:0045490">
    <property type="term" value="P:pectin catabolic process"/>
    <property type="evidence" value="ECO:0007669"/>
    <property type="project" value="UniProtKB-UniRule"/>
</dbReference>
<dbReference type="InterPro" id="IPR018040">
    <property type="entry name" value="Pectinesterase_Tyr_AS"/>
</dbReference>
<evidence type="ECO:0000256" key="1">
    <source>
        <dbReference type="ARBA" id="ARBA00005184"/>
    </source>
</evidence>
<evidence type="ECO:0000313" key="17">
    <source>
        <dbReference type="Proteomes" id="UP001443914"/>
    </source>
</evidence>
<dbReference type="SMART" id="SM00856">
    <property type="entry name" value="PMEI"/>
    <property type="match status" value="1"/>
</dbReference>
<organism evidence="16 17">
    <name type="scientific">Saponaria officinalis</name>
    <name type="common">Common soapwort</name>
    <name type="synonym">Lychnis saponaria</name>
    <dbReference type="NCBI Taxonomy" id="3572"/>
    <lineage>
        <taxon>Eukaryota</taxon>
        <taxon>Viridiplantae</taxon>
        <taxon>Streptophyta</taxon>
        <taxon>Embryophyta</taxon>
        <taxon>Tracheophyta</taxon>
        <taxon>Spermatophyta</taxon>
        <taxon>Magnoliopsida</taxon>
        <taxon>eudicotyledons</taxon>
        <taxon>Gunneridae</taxon>
        <taxon>Pentapetalae</taxon>
        <taxon>Caryophyllales</taxon>
        <taxon>Caryophyllaceae</taxon>
        <taxon>Caryophylleae</taxon>
        <taxon>Saponaria</taxon>
    </lineage>
</organism>
<dbReference type="Pfam" id="PF01095">
    <property type="entry name" value="Pectinesterase"/>
    <property type="match status" value="1"/>
</dbReference>
<evidence type="ECO:0000313" key="16">
    <source>
        <dbReference type="EMBL" id="KAK9715606.1"/>
    </source>
</evidence>
<evidence type="ECO:0000256" key="13">
    <source>
        <dbReference type="SAM" id="MobiDB-lite"/>
    </source>
</evidence>
<feature type="region of interest" description="Disordered" evidence="13">
    <location>
        <begin position="51"/>
        <end position="70"/>
    </location>
</feature>
<evidence type="ECO:0000256" key="5">
    <source>
        <dbReference type="ARBA" id="ARBA00022801"/>
    </source>
</evidence>
<dbReference type="InterPro" id="IPR006501">
    <property type="entry name" value="Pectinesterase_inhib_dom"/>
</dbReference>
<accession>A0AAW1K7G5</accession>
<dbReference type="GO" id="GO:0004857">
    <property type="term" value="F:enzyme inhibitor activity"/>
    <property type="evidence" value="ECO:0007669"/>
    <property type="project" value="InterPro"/>
</dbReference>
<dbReference type="FunFam" id="2.160.20.10:FF:000001">
    <property type="entry name" value="Pectinesterase"/>
    <property type="match status" value="1"/>
</dbReference>
<comment type="caution">
    <text evidence="16">The sequence shown here is derived from an EMBL/GenBank/DDBJ whole genome shotgun (WGS) entry which is preliminary data.</text>
</comment>
<comment type="similarity">
    <text evidence="3">In the C-terminal section; belongs to the pectinesterase family.</text>
</comment>
<gene>
    <name evidence="16" type="ORF">RND81_06G176400</name>
</gene>
<dbReference type="Gene3D" id="1.20.140.40">
    <property type="entry name" value="Invertase/pectin methylesterase inhibitor family protein"/>
    <property type="match status" value="1"/>
</dbReference>
<reference evidence="16" key="1">
    <citation type="submission" date="2024-03" db="EMBL/GenBank/DDBJ databases">
        <title>WGS assembly of Saponaria officinalis var. Norfolk2.</title>
        <authorList>
            <person name="Jenkins J."/>
            <person name="Shu S."/>
            <person name="Grimwood J."/>
            <person name="Barry K."/>
            <person name="Goodstein D."/>
            <person name="Schmutz J."/>
            <person name="Leebens-Mack J."/>
            <person name="Osbourn A."/>
        </authorList>
    </citation>
    <scope>NUCLEOTIDE SEQUENCE [LARGE SCALE GENOMIC DNA]</scope>
    <source>
        <strain evidence="16">JIC</strain>
    </source>
</reference>
<dbReference type="SUPFAM" id="SSF101148">
    <property type="entry name" value="Plant invertase/pectin methylesterase inhibitor"/>
    <property type="match status" value="1"/>
</dbReference>
<sequence length="607" mass="67166">MAFEEFGQLSRRRREERAQIKKKVLILVLVLIILAAAVVAGVFAFLNSKKSKGNNAPSSSSEGGGGGGGEDAAKLSNKIVQMLCDPTDYRQKCEETLIKVVHTNASTPTIAPKAIIKAAISAAADEVVKAISQSGKFKFDTPDEKAAYDVCKKLFKDSVDELGEALLHTGQEIKDFKSKIPDLKTWLSAVYSYQETCIDAFPEGESKNNIQNALNSTKEYVGNSLALVSQISSFLQKFAAAAAARRAQPAARHLLAHTADPSGASQVDAEGFPEWVGRGERRLLTKAVVNLVPNITVAKDGSGNFTSINECLKSLPENSKERIYIYVKTGIYKEYVTVTKKMVNITMYGDGSQKTVVTGDKNFVDGVRTYETATFAVMGEGFVGIAMGFRNTAGPEKHQAVALRVQADRSIFLNCRMEAYQDTLYAQTHRQFYRSCYITGTIDFIFGDAAAIFQNCLIIVRKPMNNQQNIITAQGRADRHENTGFVLHNCRIRPDKSLEPVKKKFKTYLGRPWKEFSRTIVMETSIEDFVDPAGWMPWQGQFALKTLYYAEYGNHGPGADVSKRVKWPGYKKAISRKEAEGYTVTPFLQGSWIKNNPNVLVHLGLYN</sequence>
<dbReference type="InterPro" id="IPR033131">
    <property type="entry name" value="Pectinesterase_Asp_AS"/>
</dbReference>
<keyword evidence="14" id="KW-0812">Transmembrane</keyword>
<keyword evidence="7" id="KW-1015">Disulfide bond</keyword>
<evidence type="ECO:0000256" key="12">
    <source>
        <dbReference type="RuleBase" id="RU000589"/>
    </source>
</evidence>
<evidence type="ECO:0000256" key="6">
    <source>
        <dbReference type="ARBA" id="ARBA00023085"/>
    </source>
</evidence>
<keyword evidence="6 12" id="KW-0063">Aspartyl esterase</keyword>
<keyword evidence="14" id="KW-0472">Membrane</keyword>
<keyword evidence="5 12" id="KW-0378">Hydrolase</keyword>
<dbReference type="InterPro" id="IPR011050">
    <property type="entry name" value="Pectin_lyase_fold/virulence"/>
</dbReference>
<keyword evidence="12" id="KW-0134">Cell wall</keyword>
<evidence type="ECO:0000256" key="4">
    <source>
        <dbReference type="ARBA" id="ARBA00013229"/>
    </source>
</evidence>
<keyword evidence="8" id="KW-0325">Glycoprotein</keyword>
<keyword evidence="12" id="KW-0964">Secreted</keyword>
<evidence type="ECO:0000256" key="14">
    <source>
        <dbReference type="SAM" id="Phobius"/>
    </source>
</evidence>
<comment type="subcellular location">
    <subcellularLocation>
        <location evidence="12">Secreted</location>
        <location evidence="12">Cell wall</location>
    </subcellularLocation>
</comment>
<evidence type="ECO:0000256" key="3">
    <source>
        <dbReference type="ARBA" id="ARBA00007786"/>
    </source>
</evidence>
<evidence type="ECO:0000256" key="11">
    <source>
        <dbReference type="PROSITE-ProRule" id="PRU10040"/>
    </source>
</evidence>
<dbReference type="PANTHER" id="PTHR31707">
    <property type="entry name" value="PECTINESTERASE"/>
    <property type="match status" value="1"/>
</dbReference>
<dbReference type="Proteomes" id="UP001443914">
    <property type="component" value="Unassembled WGS sequence"/>
</dbReference>
<comment type="function">
    <text evidence="10 12">Acts in the modification of cell walls via demethylesterification of cell wall pectin.</text>
</comment>
<evidence type="ECO:0000256" key="7">
    <source>
        <dbReference type="ARBA" id="ARBA00023157"/>
    </source>
</evidence>